<evidence type="ECO:0000313" key="1">
    <source>
        <dbReference type="EMBL" id="KAJ6026598.1"/>
    </source>
</evidence>
<protein>
    <submittedName>
        <fullName evidence="1">Uncharacterized protein</fullName>
    </submittedName>
</protein>
<comment type="caution">
    <text evidence="1">The sequence shown here is derived from an EMBL/GenBank/DDBJ whole genome shotgun (WGS) entry which is preliminary data.</text>
</comment>
<accession>A0AAD6I1D9</accession>
<dbReference type="EMBL" id="JAQJZL010000015">
    <property type="protein sequence ID" value="KAJ6026598.1"/>
    <property type="molecule type" value="Genomic_DNA"/>
</dbReference>
<name>A0AAD6I1D9_PENCN</name>
<gene>
    <name evidence="1" type="ORF">N7460_011415</name>
</gene>
<reference evidence="1" key="2">
    <citation type="submission" date="2023-01" db="EMBL/GenBank/DDBJ databases">
        <authorList>
            <person name="Petersen C."/>
        </authorList>
    </citation>
    <scope>NUCLEOTIDE SEQUENCE</scope>
    <source>
        <strain evidence="1">IBT 15450</strain>
    </source>
</reference>
<keyword evidence="2" id="KW-1185">Reference proteome</keyword>
<sequence length="69" mass="7652">MTSLWARNARRLVIDVVELWRVGESLAFRTFLAGFQQGEMHGGTAERVVEQRGDQGIAVFQATANDGTE</sequence>
<proteinExistence type="predicted"/>
<evidence type="ECO:0000313" key="2">
    <source>
        <dbReference type="Proteomes" id="UP001219568"/>
    </source>
</evidence>
<reference evidence="1" key="1">
    <citation type="journal article" date="2023" name="IMA Fungus">
        <title>Comparative genomic study of the Penicillium genus elucidates a diverse pangenome and 15 lateral gene transfer events.</title>
        <authorList>
            <person name="Petersen C."/>
            <person name="Sorensen T."/>
            <person name="Nielsen M.R."/>
            <person name="Sondergaard T.E."/>
            <person name="Sorensen J.L."/>
            <person name="Fitzpatrick D.A."/>
            <person name="Frisvad J.C."/>
            <person name="Nielsen K.L."/>
        </authorList>
    </citation>
    <scope>NUCLEOTIDE SEQUENCE</scope>
    <source>
        <strain evidence="1">IBT 15450</strain>
    </source>
</reference>
<organism evidence="1 2">
    <name type="scientific">Penicillium canescens</name>
    <dbReference type="NCBI Taxonomy" id="5083"/>
    <lineage>
        <taxon>Eukaryota</taxon>
        <taxon>Fungi</taxon>
        <taxon>Dikarya</taxon>
        <taxon>Ascomycota</taxon>
        <taxon>Pezizomycotina</taxon>
        <taxon>Eurotiomycetes</taxon>
        <taxon>Eurotiomycetidae</taxon>
        <taxon>Eurotiales</taxon>
        <taxon>Aspergillaceae</taxon>
        <taxon>Penicillium</taxon>
    </lineage>
</organism>
<dbReference type="Proteomes" id="UP001219568">
    <property type="component" value="Unassembled WGS sequence"/>
</dbReference>
<dbReference type="AlphaFoldDB" id="A0AAD6I1D9"/>